<reference evidence="2" key="1">
    <citation type="submission" date="2020-05" db="EMBL/GenBank/DDBJ databases">
        <authorList>
            <person name="Chiriac C."/>
            <person name="Salcher M."/>
            <person name="Ghai R."/>
            <person name="Kavagutti S V."/>
        </authorList>
    </citation>
    <scope>NUCLEOTIDE SEQUENCE</scope>
</reference>
<dbReference type="EMBL" id="CAEZUK010000115">
    <property type="protein sequence ID" value="CAB4601876.1"/>
    <property type="molecule type" value="Genomic_DNA"/>
</dbReference>
<dbReference type="EMBL" id="CAFBRX010000198">
    <property type="protein sequence ID" value="CAB5133478.1"/>
    <property type="molecule type" value="Genomic_DNA"/>
</dbReference>
<name>A0A6J7VWB7_9ZZZZ</name>
<evidence type="ECO:0000313" key="1">
    <source>
        <dbReference type="EMBL" id="CAB4601876.1"/>
    </source>
</evidence>
<accession>A0A6J7VWB7</accession>
<organism evidence="2">
    <name type="scientific">freshwater metagenome</name>
    <dbReference type="NCBI Taxonomy" id="449393"/>
    <lineage>
        <taxon>unclassified sequences</taxon>
        <taxon>metagenomes</taxon>
        <taxon>ecological metagenomes</taxon>
    </lineage>
</organism>
<proteinExistence type="predicted"/>
<protein>
    <submittedName>
        <fullName evidence="2">Unannotated protein</fullName>
    </submittedName>
</protein>
<dbReference type="AlphaFoldDB" id="A0A6J7VWB7"/>
<sequence>MRSRATFLVGALMLAGLLSGVTASSVAAATSTTVTWRVSSLTAGQVKSLSAIATSNSSGVKTWSKKGSCTLTPKSDPTKLTMGTGISCTLTLKIAKSGKHPAKTSTKTITRKPYRVGQTGPGGGIIFYVDLTRPEGSQYFEAACAGWSDGTCGGSDLTWLTAVWGCRETSIIGADGTAIGDGEQNTADIIAADCPDSAMDTLAAEYAYDLVLGGQSDWFLPSKDELNQLYTNRAMVGGSLTCGWWSSSEFDANYAWFEVFCREASDKNVKTNPFHVRPVRSF</sequence>
<evidence type="ECO:0000313" key="2">
    <source>
        <dbReference type="EMBL" id="CAB5133478.1"/>
    </source>
</evidence>
<gene>
    <name evidence="1" type="ORF">UFOPK1820_00792</name>
    <name evidence="2" type="ORF">UFOPK4422_01489</name>
</gene>